<feature type="transmembrane region" description="Helical" evidence="7">
    <location>
        <begin position="367"/>
        <end position="384"/>
    </location>
</feature>
<organism evidence="9 10">
    <name type="scientific">Gasterosteus aculeatus aculeatus</name>
    <name type="common">three-spined stickleback</name>
    <dbReference type="NCBI Taxonomy" id="481459"/>
    <lineage>
        <taxon>Eukaryota</taxon>
        <taxon>Metazoa</taxon>
        <taxon>Chordata</taxon>
        <taxon>Craniata</taxon>
        <taxon>Vertebrata</taxon>
        <taxon>Euteleostomi</taxon>
        <taxon>Actinopterygii</taxon>
        <taxon>Neopterygii</taxon>
        <taxon>Teleostei</taxon>
        <taxon>Neoteleostei</taxon>
        <taxon>Acanthomorphata</taxon>
        <taxon>Eupercaria</taxon>
        <taxon>Perciformes</taxon>
        <taxon>Cottioidei</taxon>
        <taxon>Gasterosteales</taxon>
        <taxon>Gasterosteidae</taxon>
        <taxon>Gasterosteus</taxon>
    </lineage>
</organism>
<feature type="transmembrane region" description="Helical" evidence="7">
    <location>
        <begin position="459"/>
        <end position="478"/>
    </location>
</feature>
<feature type="compositionally biased region" description="Acidic residues" evidence="6">
    <location>
        <begin position="565"/>
        <end position="576"/>
    </location>
</feature>
<dbReference type="Gene3D" id="1.20.1250.20">
    <property type="entry name" value="MFS general substrate transporter like domains"/>
    <property type="match status" value="2"/>
</dbReference>
<protein>
    <submittedName>
        <fullName evidence="9">Major facilitator superfamily domain containing 6-like</fullName>
    </submittedName>
</protein>
<feature type="transmembrane region" description="Helical" evidence="7">
    <location>
        <begin position="404"/>
        <end position="424"/>
    </location>
</feature>
<evidence type="ECO:0000313" key="10">
    <source>
        <dbReference type="Proteomes" id="UP000007635"/>
    </source>
</evidence>
<keyword evidence="4 7" id="KW-1133">Transmembrane helix</keyword>
<evidence type="ECO:0000256" key="1">
    <source>
        <dbReference type="ARBA" id="ARBA00004141"/>
    </source>
</evidence>
<dbReference type="Ensembl" id="ENSGACT00000081210.1">
    <property type="protein sequence ID" value="ENSGACP00000055953.1"/>
    <property type="gene ID" value="ENSGACG00000036083.1"/>
</dbReference>
<feature type="region of interest" description="Disordered" evidence="6">
    <location>
        <begin position="190"/>
        <end position="227"/>
    </location>
</feature>
<name>A0AAQ4R030_GASAC</name>
<dbReference type="CTD" id="162387"/>
<comment type="subcellular location">
    <subcellularLocation>
        <location evidence="1">Membrane</location>
        <topology evidence="1">Multi-pass membrane protein</topology>
    </subcellularLocation>
</comment>
<dbReference type="RefSeq" id="XP_040047988.1">
    <property type="nucleotide sequence ID" value="XM_040192054.1"/>
</dbReference>
<dbReference type="InterPro" id="IPR051717">
    <property type="entry name" value="MFS_MFSD6"/>
</dbReference>
<dbReference type="SUPFAM" id="SSF103473">
    <property type="entry name" value="MFS general substrate transporter"/>
    <property type="match status" value="1"/>
</dbReference>
<feature type="domain" description="Major facilitator superfamily associated" evidence="8">
    <location>
        <begin position="18"/>
        <end position="527"/>
    </location>
</feature>
<accession>A0AAQ4R030</accession>
<evidence type="ECO:0000259" key="8">
    <source>
        <dbReference type="Pfam" id="PF12832"/>
    </source>
</evidence>
<dbReference type="KEGG" id="gat:120828466"/>
<keyword evidence="5 7" id="KW-0472">Membrane</keyword>
<keyword evidence="3 7" id="KW-0812">Transmembrane</keyword>
<dbReference type="AlphaFoldDB" id="A0AAQ4R030"/>
<evidence type="ECO:0000256" key="7">
    <source>
        <dbReference type="SAM" id="Phobius"/>
    </source>
</evidence>
<dbReference type="PANTHER" id="PTHR16172">
    <property type="entry name" value="MAJOR FACILITATOR SUPERFAMILY DOMAIN-CONTAINING PROTEIN 6-LIKE"/>
    <property type="match status" value="1"/>
</dbReference>
<evidence type="ECO:0000256" key="5">
    <source>
        <dbReference type="ARBA" id="ARBA00023136"/>
    </source>
</evidence>
<feature type="region of interest" description="Disordered" evidence="6">
    <location>
        <begin position="562"/>
        <end position="599"/>
    </location>
</feature>
<evidence type="ECO:0000313" key="9">
    <source>
        <dbReference type="Ensembl" id="ENSGACP00000055953.1"/>
    </source>
</evidence>
<comment type="similarity">
    <text evidence="2">Belongs to the major facilitator superfamily. MFSD6 family.</text>
</comment>
<feature type="transmembrane region" description="Helical" evidence="7">
    <location>
        <begin position="498"/>
        <end position="518"/>
    </location>
</feature>
<reference evidence="9" key="2">
    <citation type="submission" date="2025-05" db="UniProtKB">
        <authorList>
            <consortium name="Ensembl"/>
        </authorList>
    </citation>
    <scope>IDENTIFICATION</scope>
</reference>
<dbReference type="PANTHER" id="PTHR16172:SF41">
    <property type="entry name" value="MAJOR FACILITATOR SUPERFAMILY DOMAIN-CONTAINING PROTEIN 6-LIKE"/>
    <property type="match status" value="1"/>
</dbReference>
<evidence type="ECO:0000256" key="4">
    <source>
        <dbReference type="ARBA" id="ARBA00022989"/>
    </source>
</evidence>
<dbReference type="Ensembl" id="ENSGACT00000052896.1">
    <property type="protein sequence ID" value="ENSGACP00000040934.1"/>
    <property type="gene ID" value="ENSGACG00000036083.1"/>
</dbReference>
<dbReference type="Proteomes" id="UP000007635">
    <property type="component" value="Chromosome XI"/>
</dbReference>
<feature type="transmembrane region" description="Helical" evidence="7">
    <location>
        <begin position="325"/>
        <end position="346"/>
    </location>
</feature>
<evidence type="ECO:0000256" key="3">
    <source>
        <dbReference type="ARBA" id="ARBA00022692"/>
    </source>
</evidence>
<keyword evidence="10" id="KW-1185">Reference proteome</keyword>
<dbReference type="GO" id="GO:0016020">
    <property type="term" value="C:membrane"/>
    <property type="evidence" value="ECO:0007669"/>
    <property type="project" value="UniProtKB-SubCell"/>
</dbReference>
<evidence type="ECO:0000256" key="6">
    <source>
        <dbReference type="SAM" id="MobiDB-lite"/>
    </source>
</evidence>
<evidence type="ECO:0000256" key="2">
    <source>
        <dbReference type="ARBA" id="ARBA00005241"/>
    </source>
</evidence>
<dbReference type="InterPro" id="IPR024989">
    <property type="entry name" value="MFS_assoc_dom"/>
</dbReference>
<feature type="region of interest" description="Disordered" evidence="6">
    <location>
        <begin position="166"/>
        <end position="185"/>
    </location>
</feature>
<dbReference type="InterPro" id="IPR036259">
    <property type="entry name" value="MFS_trans_sf"/>
</dbReference>
<feature type="transmembrane region" description="Helical" evidence="7">
    <location>
        <begin position="436"/>
        <end position="453"/>
    </location>
</feature>
<proteinExistence type="inferred from homology"/>
<dbReference type="Pfam" id="PF12832">
    <property type="entry name" value="MFS_1_like"/>
    <property type="match status" value="1"/>
</dbReference>
<dbReference type="GeneID" id="120828466"/>
<feature type="transmembrane region" description="Helical" evidence="7">
    <location>
        <begin position="524"/>
        <end position="543"/>
    </location>
</feature>
<dbReference type="GeneTree" id="ENSGT00530000063599"/>
<sequence length="599" mass="62919">MKKSKQIDVRRALALAGAFHFLWSCARACLLPFLTLYFRQLGLSAPMTGVVMGTKHLVSLTWSPVASLLSKHYNKRRAAIHGSLVCSAAAALALLLLPPADVGARAGNCSLSAGRTQSPESDLLAAAAPSATSALPKSQTTINSAATSQSGVNSTAVPLFATETALRHRDQSPPPLPPLNSSAVVNDSAGQSEVCGSFTPRPENSSAPSVRSKRSKEQLRVNQTDAEEEGRSYEFLGRLKRMDPQHQLFLLILLIVSAWECASAPLEWTADDGLYEYLDSADASDRYGSTALWGLLGAAGGVGGAGLLVSRLSCLVAGGFSRSAAHFFCYAALAAAALPLAAHLPLHLNRKRDRTSGLLRAARLVRGSPRALLCAVTVLLVGAAGSAADNFLLWQMQDHGSGELHMGLSLAVALLSQAAFPLLAGRMSKLLSPGRVLAVAGACLGLQCFYYSFLWGPWAAAPAPALSCLSGGALWWAVGLHCDDVATSGAERSVRRVYGALAQLGGGLGSFAGGLVVQRFGLTWLFRGAAVGVVAWCACLPLLQWKAPRLRRINYSRLLAADASEASDSESEQDGDWLEKAMGDNRGGGGGGSSNRMNR</sequence>
<reference evidence="9 10" key="1">
    <citation type="journal article" date="2021" name="G3 (Bethesda)">
        <title>Improved contiguity of the threespine stickleback genome using long-read sequencing.</title>
        <authorList>
            <person name="Nath S."/>
            <person name="Shaw D.E."/>
            <person name="White M.A."/>
        </authorList>
    </citation>
    <scope>NUCLEOTIDE SEQUENCE [LARGE SCALE GENOMIC DNA]</scope>
    <source>
        <strain evidence="9 10">Lake Benthic</strain>
    </source>
</reference>
<feature type="transmembrane region" description="Helical" evidence="7">
    <location>
        <begin position="78"/>
        <end position="97"/>
    </location>
</feature>